<dbReference type="FunFam" id="3.90.226.10:FF:000009">
    <property type="entry name" value="Carnitinyl-CoA dehydratase"/>
    <property type="match status" value="1"/>
</dbReference>
<dbReference type="FunFam" id="1.10.12.10:FF:000001">
    <property type="entry name" value="Probable enoyl-CoA hydratase, mitochondrial"/>
    <property type="match status" value="1"/>
</dbReference>
<dbReference type="PROSITE" id="PS00166">
    <property type="entry name" value="ENOYL_COA_HYDRATASE"/>
    <property type="match status" value="1"/>
</dbReference>
<dbReference type="Gene3D" id="3.90.226.10">
    <property type="entry name" value="2-enoyl-CoA Hydratase, Chain A, domain 1"/>
    <property type="match status" value="1"/>
</dbReference>
<dbReference type="Gene3D" id="1.10.12.10">
    <property type="entry name" value="Lyase 2-enoyl-coa Hydratase, Chain A, domain 2"/>
    <property type="match status" value="1"/>
</dbReference>
<dbReference type="InterPro" id="IPR001753">
    <property type="entry name" value="Enoyl-CoA_hydra/iso"/>
</dbReference>
<evidence type="ECO:0000256" key="3">
    <source>
        <dbReference type="RuleBase" id="RU003707"/>
    </source>
</evidence>
<evidence type="ECO:0000313" key="5">
    <source>
        <dbReference type="Proteomes" id="UP000559117"/>
    </source>
</evidence>
<dbReference type="InterPro" id="IPR029045">
    <property type="entry name" value="ClpP/crotonase-like_dom_sf"/>
</dbReference>
<dbReference type="Proteomes" id="UP000559117">
    <property type="component" value="Unassembled WGS sequence"/>
</dbReference>
<dbReference type="InterPro" id="IPR014748">
    <property type="entry name" value="Enoyl-CoA_hydra_C"/>
</dbReference>
<dbReference type="AlphaFoldDB" id="A0A840UVY3"/>
<sequence length="266" mass="28631">MSQYENLLVELDNGTAIVTLNRPKALNALNSSLMTEIGSVFSELNANPSVQVIIITGAGQKSFVAGADIKEMRMLNIEEGRKWAEKSENTFLQIEEGAKPVIAAVNGYALGGGCEIAMACDIRIASENAKFGQPEVGLGIIPGFGGTQRLPRLIGAGMAKYMIYTANMISAEEALRVGLVQKVVSQEELLSEAKKIAQTIIAKSQSAVRFAKDAINRGVEMSIPNAMQYEALYFGTCFGSEDQMLGMNAFVNKEKAEFTGKFAKKA</sequence>
<name>A0A840UVY3_9FIRM</name>
<dbReference type="EMBL" id="JACHFH010000030">
    <property type="protein sequence ID" value="MBB5336994.1"/>
    <property type="molecule type" value="Genomic_DNA"/>
</dbReference>
<accession>A0A840UVY3</accession>
<reference evidence="4 5" key="1">
    <citation type="submission" date="2020-08" db="EMBL/GenBank/DDBJ databases">
        <title>Genomic Encyclopedia of Type Strains, Phase IV (KMG-IV): sequencing the most valuable type-strain genomes for metagenomic binning, comparative biology and taxonomic classification.</title>
        <authorList>
            <person name="Goeker M."/>
        </authorList>
    </citation>
    <scope>NUCLEOTIDE SEQUENCE [LARGE SCALE GENOMIC DNA]</scope>
    <source>
        <strain evidence="4 5">DSM 24661</strain>
    </source>
</reference>
<dbReference type="GO" id="GO:0006635">
    <property type="term" value="P:fatty acid beta-oxidation"/>
    <property type="evidence" value="ECO:0007669"/>
    <property type="project" value="TreeGrafter"/>
</dbReference>
<comment type="similarity">
    <text evidence="1 3">Belongs to the enoyl-CoA hydratase/isomerase family.</text>
</comment>
<organism evidence="4 5">
    <name type="scientific">Pectinatus brassicae</name>
    <dbReference type="NCBI Taxonomy" id="862415"/>
    <lineage>
        <taxon>Bacteria</taxon>
        <taxon>Bacillati</taxon>
        <taxon>Bacillota</taxon>
        <taxon>Negativicutes</taxon>
        <taxon>Selenomonadales</taxon>
        <taxon>Selenomonadaceae</taxon>
        <taxon>Pectinatus</taxon>
    </lineage>
</organism>
<protein>
    <submittedName>
        <fullName evidence="4">Enoyl-CoA hydratase</fullName>
        <ecNumber evidence="4">4.2.1.17</ecNumber>
    </submittedName>
</protein>
<dbReference type="Pfam" id="PF00378">
    <property type="entry name" value="ECH_1"/>
    <property type="match status" value="1"/>
</dbReference>
<keyword evidence="2 4" id="KW-0456">Lyase</keyword>
<dbReference type="SUPFAM" id="SSF52096">
    <property type="entry name" value="ClpP/crotonase"/>
    <property type="match status" value="1"/>
</dbReference>
<dbReference type="EC" id="4.2.1.17" evidence="4"/>
<dbReference type="CDD" id="cd06558">
    <property type="entry name" value="crotonase-like"/>
    <property type="match status" value="1"/>
</dbReference>
<keyword evidence="5" id="KW-1185">Reference proteome</keyword>
<dbReference type="PANTHER" id="PTHR11941">
    <property type="entry name" value="ENOYL-COA HYDRATASE-RELATED"/>
    <property type="match status" value="1"/>
</dbReference>
<evidence type="ECO:0000256" key="2">
    <source>
        <dbReference type="ARBA" id="ARBA00023239"/>
    </source>
</evidence>
<proteinExistence type="inferred from homology"/>
<dbReference type="InterPro" id="IPR018376">
    <property type="entry name" value="Enoyl-CoA_hyd/isom_CS"/>
</dbReference>
<evidence type="ECO:0000256" key="1">
    <source>
        <dbReference type="ARBA" id="ARBA00005254"/>
    </source>
</evidence>
<comment type="caution">
    <text evidence="4">The sequence shown here is derived from an EMBL/GenBank/DDBJ whole genome shotgun (WGS) entry which is preliminary data.</text>
</comment>
<evidence type="ECO:0000313" key="4">
    <source>
        <dbReference type="EMBL" id="MBB5336994.1"/>
    </source>
</evidence>
<dbReference type="PANTHER" id="PTHR11941:SF54">
    <property type="entry name" value="ENOYL-COA HYDRATASE, MITOCHONDRIAL"/>
    <property type="match status" value="1"/>
</dbReference>
<dbReference type="GO" id="GO:0004300">
    <property type="term" value="F:enoyl-CoA hydratase activity"/>
    <property type="evidence" value="ECO:0007669"/>
    <property type="project" value="UniProtKB-EC"/>
</dbReference>
<dbReference type="RefSeq" id="WP_183862447.1">
    <property type="nucleotide sequence ID" value="NZ_JACHFH010000030.1"/>
</dbReference>
<gene>
    <name evidence="4" type="ORF">HNR32_002150</name>
</gene>